<evidence type="ECO:0008006" key="3">
    <source>
        <dbReference type="Google" id="ProtNLM"/>
    </source>
</evidence>
<protein>
    <recommendedName>
        <fullName evidence="3">Reverse transcriptase</fullName>
    </recommendedName>
</protein>
<comment type="caution">
    <text evidence="1">The sequence shown here is derived from an EMBL/GenBank/DDBJ whole genome shotgun (WGS) entry which is preliminary data.</text>
</comment>
<accession>A0AAV7USA8</accession>
<name>A0AAV7USA8_PLEWA</name>
<evidence type="ECO:0000313" key="2">
    <source>
        <dbReference type="Proteomes" id="UP001066276"/>
    </source>
</evidence>
<reference evidence="1" key="1">
    <citation type="journal article" date="2022" name="bioRxiv">
        <title>Sequencing and chromosome-scale assembly of the giantPleurodeles waltlgenome.</title>
        <authorList>
            <person name="Brown T."/>
            <person name="Elewa A."/>
            <person name="Iarovenko S."/>
            <person name="Subramanian E."/>
            <person name="Araus A.J."/>
            <person name="Petzold A."/>
            <person name="Susuki M."/>
            <person name="Suzuki K.-i.T."/>
            <person name="Hayashi T."/>
            <person name="Toyoda A."/>
            <person name="Oliveira C."/>
            <person name="Osipova E."/>
            <person name="Leigh N.D."/>
            <person name="Simon A."/>
            <person name="Yun M.H."/>
        </authorList>
    </citation>
    <scope>NUCLEOTIDE SEQUENCE</scope>
    <source>
        <strain evidence="1">20211129_DDA</strain>
        <tissue evidence="1">Liver</tissue>
    </source>
</reference>
<sequence>MESSRLKLNTDKTEVLLLDNNPSTWNDSWWPTSLGAAPTPTTQVRNLGIILDSALNMTQQVNAVSSSCYNTLYMLCKIFKWIPVETRKTVTHALVSSRLDFSNALYAGTTAKLQKRMQRNQNASARLILDVPRRNHISAHLGELHWLPVLKRITFKLLTHAHKALQNTGPAYLNDRLTFHTPVRQLCSASLALVCVPRIHRTTTGGRSFSHLATKTWNSLPLQLRQTQDLLTFRKRLKTWLFAQ</sequence>
<keyword evidence="2" id="KW-1185">Reference proteome</keyword>
<gene>
    <name evidence="1" type="ORF">NDU88_001263</name>
</gene>
<organism evidence="1 2">
    <name type="scientific">Pleurodeles waltl</name>
    <name type="common">Iberian ribbed newt</name>
    <dbReference type="NCBI Taxonomy" id="8319"/>
    <lineage>
        <taxon>Eukaryota</taxon>
        <taxon>Metazoa</taxon>
        <taxon>Chordata</taxon>
        <taxon>Craniata</taxon>
        <taxon>Vertebrata</taxon>
        <taxon>Euteleostomi</taxon>
        <taxon>Amphibia</taxon>
        <taxon>Batrachia</taxon>
        <taxon>Caudata</taxon>
        <taxon>Salamandroidea</taxon>
        <taxon>Salamandridae</taxon>
        <taxon>Pleurodelinae</taxon>
        <taxon>Pleurodeles</taxon>
    </lineage>
</organism>
<dbReference type="AlphaFoldDB" id="A0AAV7USA8"/>
<proteinExistence type="predicted"/>
<evidence type="ECO:0000313" key="1">
    <source>
        <dbReference type="EMBL" id="KAJ1191950.1"/>
    </source>
</evidence>
<dbReference type="EMBL" id="JANPWB010000004">
    <property type="protein sequence ID" value="KAJ1191950.1"/>
    <property type="molecule type" value="Genomic_DNA"/>
</dbReference>
<dbReference type="Proteomes" id="UP001066276">
    <property type="component" value="Chromosome 2_2"/>
</dbReference>
<dbReference type="PANTHER" id="PTHR33332">
    <property type="entry name" value="REVERSE TRANSCRIPTASE DOMAIN-CONTAINING PROTEIN"/>
    <property type="match status" value="1"/>
</dbReference>